<keyword evidence="1" id="KW-0732">Signal</keyword>
<reference evidence="2" key="1">
    <citation type="submission" date="2023-02" db="EMBL/GenBank/DDBJ databases">
        <title>Kitasatospora phosalacinea NBRC 14362.</title>
        <authorList>
            <person name="Ichikawa N."/>
            <person name="Sato H."/>
            <person name="Tonouchi N."/>
        </authorList>
    </citation>
    <scope>NUCLEOTIDE SEQUENCE</scope>
    <source>
        <strain evidence="2">NBRC 14362</strain>
    </source>
</reference>
<evidence type="ECO:0000256" key="1">
    <source>
        <dbReference type="SAM" id="SignalP"/>
    </source>
</evidence>
<name>A0A9W6URM4_9ACTN</name>
<accession>A0A9W6URM4</accession>
<evidence type="ECO:0008006" key="4">
    <source>
        <dbReference type="Google" id="ProtNLM"/>
    </source>
</evidence>
<dbReference type="OrthoDB" id="4351093at2"/>
<evidence type="ECO:0000313" key="3">
    <source>
        <dbReference type="Proteomes" id="UP001165143"/>
    </source>
</evidence>
<dbReference type="RefSeq" id="WP_033251530.1">
    <property type="nucleotide sequence ID" value="NZ_BSRX01000036.1"/>
</dbReference>
<dbReference type="AlphaFoldDB" id="A0A9W6URM4"/>
<protein>
    <recommendedName>
        <fullName evidence="4">Secreted protein</fullName>
    </recommendedName>
</protein>
<feature type="signal peptide" evidence="1">
    <location>
        <begin position="1"/>
        <end position="29"/>
    </location>
</feature>
<sequence length="93" mass="9942">MAFRRATKALAVTALAGALALGAAGTASAAPVADLTGKGCPDEYFNGYGDGQFQQFLAYTYTAGNGQRYGHYLVYWVNWSGTTYQGSADYRCY</sequence>
<gene>
    <name evidence="2" type="ORF">Kpho01_53080</name>
</gene>
<feature type="chain" id="PRO_5040840580" description="Secreted protein" evidence="1">
    <location>
        <begin position="30"/>
        <end position="93"/>
    </location>
</feature>
<evidence type="ECO:0000313" key="2">
    <source>
        <dbReference type="EMBL" id="GLW57297.1"/>
    </source>
</evidence>
<dbReference type="Proteomes" id="UP001165143">
    <property type="component" value="Unassembled WGS sequence"/>
</dbReference>
<dbReference type="EMBL" id="BSRX01000036">
    <property type="protein sequence ID" value="GLW57297.1"/>
    <property type="molecule type" value="Genomic_DNA"/>
</dbReference>
<organism evidence="2 3">
    <name type="scientific">Kitasatospora phosalacinea</name>
    <dbReference type="NCBI Taxonomy" id="2065"/>
    <lineage>
        <taxon>Bacteria</taxon>
        <taxon>Bacillati</taxon>
        <taxon>Actinomycetota</taxon>
        <taxon>Actinomycetes</taxon>
        <taxon>Kitasatosporales</taxon>
        <taxon>Streptomycetaceae</taxon>
        <taxon>Kitasatospora</taxon>
    </lineage>
</organism>
<proteinExistence type="predicted"/>
<comment type="caution">
    <text evidence="2">The sequence shown here is derived from an EMBL/GenBank/DDBJ whole genome shotgun (WGS) entry which is preliminary data.</text>
</comment>